<evidence type="ECO:0000313" key="5">
    <source>
        <dbReference type="EMBL" id="NKN31680.1"/>
    </source>
</evidence>
<dbReference type="Pfam" id="PF00005">
    <property type="entry name" value="ABC_tran"/>
    <property type="match status" value="1"/>
</dbReference>
<accession>A0ABX1I641</accession>
<gene>
    <name evidence="5" type="ORF">HF203_00370</name>
</gene>
<protein>
    <submittedName>
        <fullName evidence="5">ATP-binding cassette domain-containing protein</fullName>
    </submittedName>
</protein>
<sequence length="235" mass="24497">MLRLAAAELRVGDAARGFTLELPELRLAAGERVALVGPSGIGKTTLLELVALLQRPTRLAALEIAGHDARELALRGGLNARAAFRARHLSYMVQSGGVLPFLSARDNALAAARVAGERIDAALLERLAIGAERLGLGAALQRGRAELSGGERKRLGLLRVLVAPRPLVLADEPTSALDGAAATTVMTALGELASRHGCAVLIVTHDEVRARAAGFRLCALRGVSPGHRRLCALGG</sequence>
<dbReference type="PANTHER" id="PTHR24220">
    <property type="entry name" value="IMPORT ATP-BINDING PROTEIN"/>
    <property type="match status" value="1"/>
</dbReference>
<evidence type="ECO:0000256" key="3">
    <source>
        <dbReference type="ARBA" id="ARBA00022840"/>
    </source>
</evidence>
<dbReference type="InterPro" id="IPR017871">
    <property type="entry name" value="ABC_transporter-like_CS"/>
</dbReference>
<feature type="domain" description="ABC transporter" evidence="4">
    <location>
        <begin position="2"/>
        <end position="233"/>
    </location>
</feature>
<dbReference type="InterPro" id="IPR003593">
    <property type="entry name" value="AAA+_ATPase"/>
</dbReference>
<comment type="similarity">
    <text evidence="1">Belongs to the ABC transporter superfamily.</text>
</comment>
<dbReference type="SUPFAM" id="SSF52540">
    <property type="entry name" value="P-loop containing nucleoside triphosphate hydrolases"/>
    <property type="match status" value="1"/>
</dbReference>
<comment type="caution">
    <text evidence="5">The sequence shown here is derived from an EMBL/GenBank/DDBJ whole genome shotgun (WGS) entry which is preliminary data.</text>
</comment>
<dbReference type="InterPro" id="IPR003439">
    <property type="entry name" value="ABC_transporter-like_ATP-bd"/>
</dbReference>
<name>A0ABX1I641_9GAMM</name>
<dbReference type="Gene3D" id="3.40.50.300">
    <property type="entry name" value="P-loop containing nucleotide triphosphate hydrolases"/>
    <property type="match status" value="1"/>
</dbReference>
<dbReference type="GO" id="GO:0005524">
    <property type="term" value="F:ATP binding"/>
    <property type="evidence" value="ECO:0007669"/>
    <property type="project" value="UniProtKB-KW"/>
</dbReference>
<dbReference type="SMART" id="SM00382">
    <property type="entry name" value="AAA"/>
    <property type="match status" value="1"/>
</dbReference>
<keyword evidence="3 5" id="KW-0067">ATP-binding</keyword>
<evidence type="ECO:0000313" key="6">
    <source>
        <dbReference type="Proteomes" id="UP000740754"/>
    </source>
</evidence>
<dbReference type="PANTHER" id="PTHR24220:SF689">
    <property type="entry name" value="LIPOPROTEIN-RELEASING SYSTEM ATP-BINDING PROTEIN LOLD"/>
    <property type="match status" value="1"/>
</dbReference>
<evidence type="ECO:0000256" key="2">
    <source>
        <dbReference type="ARBA" id="ARBA00022741"/>
    </source>
</evidence>
<evidence type="ECO:0000256" key="1">
    <source>
        <dbReference type="ARBA" id="ARBA00005417"/>
    </source>
</evidence>
<keyword evidence="2" id="KW-0547">Nucleotide-binding</keyword>
<evidence type="ECO:0000259" key="4">
    <source>
        <dbReference type="PROSITE" id="PS50893"/>
    </source>
</evidence>
<dbReference type="PROSITE" id="PS50893">
    <property type="entry name" value="ABC_TRANSPORTER_2"/>
    <property type="match status" value="1"/>
</dbReference>
<dbReference type="PROSITE" id="PS00211">
    <property type="entry name" value="ABC_TRANSPORTER_1"/>
    <property type="match status" value="1"/>
</dbReference>
<proteinExistence type="inferred from homology"/>
<reference evidence="5 6" key="1">
    <citation type="submission" date="2020-04" db="EMBL/GenBank/DDBJ databases">
        <title>Draft Whole-Genome sequence of Marichromatium bheemlicum DSM 18632, type strain.</title>
        <authorList>
            <person name="Kyndt J.A."/>
            <person name="Meyer T.E."/>
        </authorList>
    </citation>
    <scope>NUCLEOTIDE SEQUENCE [LARGE SCALE GENOMIC DNA]</scope>
    <source>
        <strain evidence="5 6">DSM 18632</strain>
    </source>
</reference>
<dbReference type="InterPro" id="IPR027417">
    <property type="entry name" value="P-loop_NTPase"/>
</dbReference>
<dbReference type="InterPro" id="IPR015854">
    <property type="entry name" value="ABC_transpr_LolD-like"/>
</dbReference>
<dbReference type="RefSeq" id="WP_168665457.1">
    <property type="nucleotide sequence ID" value="NZ_JAAXKX010000001.1"/>
</dbReference>
<keyword evidence="6" id="KW-1185">Reference proteome</keyword>
<dbReference type="Proteomes" id="UP000740754">
    <property type="component" value="Unassembled WGS sequence"/>
</dbReference>
<dbReference type="EMBL" id="JAAXKX010000001">
    <property type="protein sequence ID" value="NKN31680.1"/>
    <property type="molecule type" value="Genomic_DNA"/>
</dbReference>
<organism evidence="5 6">
    <name type="scientific">Marichromatium bheemlicum</name>
    <dbReference type="NCBI Taxonomy" id="365339"/>
    <lineage>
        <taxon>Bacteria</taxon>
        <taxon>Pseudomonadati</taxon>
        <taxon>Pseudomonadota</taxon>
        <taxon>Gammaproteobacteria</taxon>
        <taxon>Chromatiales</taxon>
        <taxon>Chromatiaceae</taxon>
        <taxon>Marichromatium</taxon>
    </lineage>
</organism>